<dbReference type="AlphaFoldDB" id="A0A8E5MJK7"/>
<proteinExistence type="predicted"/>
<evidence type="ECO:0000313" key="4">
    <source>
        <dbReference type="Proteomes" id="UP000027002"/>
    </source>
</evidence>
<name>A0A8E5MJK7_USTVR</name>
<reference evidence="3" key="1">
    <citation type="submission" date="2020-03" db="EMBL/GenBank/DDBJ databases">
        <title>A mixture of massive structural variations and highly conserved coding sequences in Ustilaginoidea virens genome.</title>
        <authorList>
            <person name="Zhang K."/>
            <person name="Zhao Z."/>
            <person name="Zhang Z."/>
            <person name="Li Y."/>
            <person name="Hsiang T."/>
            <person name="Sun W."/>
        </authorList>
    </citation>
    <scope>NUCLEOTIDE SEQUENCE</scope>
    <source>
        <strain evidence="3">UV-8b</strain>
    </source>
</reference>
<feature type="chain" id="PRO_5034959466" evidence="2">
    <location>
        <begin position="18"/>
        <end position="147"/>
    </location>
</feature>
<dbReference type="GeneID" id="66066732"/>
<evidence type="ECO:0000256" key="1">
    <source>
        <dbReference type="SAM" id="MobiDB-lite"/>
    </source>
</evidence>
<dbReference type="RefSeq" id="XP_042999385.1">
    <property type="nucleotide sequence ID" value="XM_043143452.1"/>
</dbReference>
<sequence length="147" mass="15580">MTTMGAAARLLLALARAAIPWQRGAPAGAVPRKQQHEPDEDGRGGNQRGRKSIGWGGQPSGHDAADAKEFVDTTFHGIGRRTPAATCTFCLALAFTAFPVWWGGQVNLVCRGSRVEGRGSRVTGPWDNDGMGVASALRGGWADCRLH</sequence>
<feature type="signal peptide" evidence="2">
    <location>
        <begin position="1"/>
        <end position="17"/>
    </location>
</feature>
<dbReference type="EMBL" id="CP072756">
    <property type="protein sequence ID" value="QUC21712.1"/>
    <property type="molecule type" value="Genomic_DNA"/>
</dbReference>
<organism evidence="3 4">
    <name type="scientific">Ustilaginoidea virens</name>
    <name type="common">Rice false smut fungus</name>
    <name type="synonym">Villosiclava virens</name>
    <dbReference type="NCBI Taxonomy" id="1159556"/>
    <lineage>
        <taxon>Eukaryota</taxon>
        <taxon>Fungi</taxon>
        <taxon>Dikarya</taxon>
        <taxon>Ascomycota</taxon>
        <taxon>Pezizomycotina</taxon>
        <taxon>Sordariomycetes</taxon>
        <taxon>Hypocreomycetidae</taxon>
        <taxon>Hypocreales</taxon>
        <taxon>Clavicipitaceae</taxon>
        <taxon>Ustilaginoidea</taxon>
    </lineage>
</organism>
<evidence type="ECO:0000313" key="3">
    <source>
        <dbReference type="EMBL" id="QUC21712.1"/>
    </source>
</evidence>
<gene>
    <name evidence="3" type="ORF">UV8b_05955</name>
</gene>
<evidence type="ECO:0000256" key="2">
    <source>
        <dbReference type="SAM" id="SignalP"/>
    </source>
</evidence>
<feature type="region of interest" description="Disordered" evidence="1">
    <location>
        <begin position="25"/>
        <end position="66"/>
    </location>
</feature>
<keyword evidence="4" id="KW-1185">Reference proteome</keyword>
<dbReference type="Proteomes" id="UP000027002">
    <property type="component" value="Chromosome 4"/>
</dbReference>
<keyword evidence="2" id="KW-0732">Signal</keyword>
<feature type="compositionally biased region" description="Basic and acidic residues" evidence="1">
    <location>
        <begin position="34"/>
        <end position="43"/>
    </location>
</feature>
<dbReference type="KEGG" id="uvi:66066732"/>
<protein>
    <submittedName>
        <fullName evidence="3">Uncharacterized protein</fullName>
    </submittedName>
</protein>
<accession>A0A8E5MJK7</accession>